<proteinExistence type="predicted"/>
<dbReference type="Proteomes" id="UP000263642">
    <property type="component" value="Unassembled WGS sequence"/>
</dbReference>
<comment type="caution">
    <text evidence="2">The sequence shown here is derived from an EMBL/GenBank/DDBJ whole genome shotgun (WGS) entry which is preliminary data.</text>
</comment>
<dbReference type="PANTHER" id="PTHR33608">
    <property type="entry name" value="BLL2464 PROTEIN"/>
    <property type="match status" value="1"/>
</dbReference>
<dbReference type="CDD" id="cd00198">
    <property type="entry name" value="vWFA"/>
    <property type="match status" value="1"/>
</dbReference>
<dbReference type="RefSeq" id="WP_154901107.1">
    <property type="nucleotide sequence ID" value="NZ_CP036353.1"/>
</dbReference>
<dbReference type="SUPFAM" id="SSF53300">
    <property type="entry name" value="vWA-like"/>
    <property type="match status" value="1"/>
</dbReference>
<dbReference type="InterPro" id="IPR036465">
    <property type="entry name" value="vWFA_dom_sf"/>
</dbReference>
<evidence type="ECO:0000313" key="3">
    <source>
        <dbReference type="Proteomes" id="UP000263642"/>
    </source>
</evidence>
<reference evidence="2 3" key="1">
    <citation type="journal article" date="2018" name="Nat. Biotechnol.">
        <title>A standardized bacterial taxonomy based on genome phylogeny substantially revises the tree of life.</title>
        <authorList>
            <person name="Parks D.H."/>
            <person name="Chuvochina M."/>
            <person name="Waite D.W."/>
            <person name="Rinke C."/>
            <person name="Skarshewski A."/>
            <person name="Chaumeil P.A."/>
            <person name="Hugenholtz P."/>
        </authorList>
    </citation>
    <scope>NUCLEOTIDE SEQUENCE [LARGE SCALE GENOMIC DNA]</scope>
    <source>
        <strain evidence="2">UBA9375</strain>
    </source>
</reference>
<accession>A0A517XI50</accession>
<accession>A0A3D3R8V8</accession>
<sequence length="436" mass="50118">MMPRLSLLYLFAAAMLPFALGTIWPEVGQAGVLVCLLVFLFSLVDLVLTPSLLTIEVHREVNDVLSVGASNSVKLWFNNRGAVPLKIHVHDEPPMPCHYTDLPFDIQLFPNKHQFSIYHVEPHHRGKNRFRRVFLQMKSRFGLWTIYDERDIRQEIKIYPDIQSVRGVELLARRNRLAEAGIKLSRLRGRGTDFDRLREYRRGDEFRSIDWKATSRHQELISREYVVEKNQNIIFLLDCGRSMCNADEGVTHFDRALNAAILLSYVALRQGDTVSLMACSNKVECWVPPVRGASSIQKLIRQVYDLTPIYEASDYQLMSEQLQLRYRKRSLVVVLTHALDEVHLEYLGNALRMMRWPHLVLSAFLRNVPLENRMNSIPETDREAFQIAAAAEIVSSQATQIAALQKSGLLVLDTLPENLSVNLISRYLDIKARQLL</sequence>
<dbReference type="Gene3D" id="3.40.50.410">
    <property type="entry name" value="von Willebrand factor, type A domain"/>
    <property type="match status" value="1"/>
</dbReference>
<feature type="domain" description="DUF58" evidence="1">
    <location>
        <begin position="197"/>
        <end position="362"/>
    </location>
</feature>
<evidence type="ECO:0000313" key="2">
    <source>
        <dbReference type="EMBL" id="HCO25016.1"/>
    </source>
</evidence>
<organism evidence="2 3">
    <name type="scientific">Gimesia maris</name>
    <dbReference type="NCBI Taxonomy" id="122"/>
    <lineage>
        <taxon>Bacteria</taxon>
        <taxon>Pseudomonadati</taxon>
        <taxon>Planctomycetota</taxon>
        <taxon>Planctomycetia</taxon>
        <taxon>Planctomycetales</taxon>
        <taxon>Planctomycetaceae</taxon>
        <taxon>Gimesia</taxon>
    </lineage>
</organism>
<gene>
    <name evidence="2" type="ORF">DIT97_19060</name>
</gene>
<protein>
    <recommendedName>
        <fullName evidence="1">DUF58 domain-containing protein</fullName>
    </recommendedName>
</protein>
<dbReference type="Pfam" id="PF01882">
    <property type="entry name" value="DUF58"/>
    <property type="match status" value="1"/>
</dbReference>
<evidence type="ECO:0000259" key="1">
    <source>
        <dbReference type="Pfam" id="PF01882"/>
    </source>
</evidence>
<dbReference type="PANTHER" id="PTHR33608:SF3">
    <property type="entry name" value="SLR2013 PROTEIN"/>
    <property type="match status" value="1"/>
</dbReference>
<dbReference type="InterPro" id="IPR002881">
    <property type="entry name" value="DUF58"/>
</dbReference>
<dbReference type="EMBL" id="DQAY01000115">
    <property type="protein sequence ID" value="HCO25016.1"/>
    <property type="molecule type" value="Genomic_DNA"/>
</dbReference>
<dbReference type="AlphaFoldDB" id="A0A3D3R8V8"/>
<name>A0A3D3R8V8_9PLAN</name>